<dbReference type="EMBL" id="FOCD01000001">
    <property type="protein sequence ID" value="SEM80142.1"/>
    <property type="molecule type" value="Genomic_DNA"/>
</dbReference>
<organism evidence="1 2">
    <name type="scientific">Terribacillus saccharophilus</name>
    <dbReference type="NCBI Taxonomy" id="361277"/>
    <lineage>
        <taxon>Bacteria</taxon>
        <taxon>Bacillati</taxon>
        <taxon>Bacillota</taxon>
        <taxon>Bacilli</taxon>
        <taxon>Bacillales</taxon>
        <taxon>Bacillaceae</taxon>
        <taxon>Terribacillus</taxon>
    </lineage>
</organism>
<proteinExistence type="predicted"/>
<protein>
    <submittedName>
        <fullName evidence="1">Uncharacterized protein</fullName>
    </submittedName>
</protein>
<evidence type="ECO:0000313" key="2">
    <source>
        <dbReference type="Proteomes" id="UP000199735"/>
    </source>
</evidence>
<name>A0AAX2EDE4_9BACI</name>
<accession>A0AAX2EDE4</accession>
<evidence type="ECO:0000313" key="1">
    <source>
        <dbReference type="EMBL" id="SEM80142.1"/>
    </source>
</evidence>
<reference evidence="1 2" key="1">
    <citation type="submission" date="2016-10" db="EMBL/GenBank/DDBJ databases">
        <authorList>
            <person name="Varghese N."/>
            <person name="Submissions S."/>
        </authorList>
    </citation>
    <scope>NUCLEOTIDE SEQUENCE [LARGE SCALE GENOMIC DNA]</scope>
    <source>
        <strain evidence="1 2">DSM 21619</strain>
    </source>
</reference>
<comment type="caution">
    <text evidence="1">The sequence shown here is derived from an EMBL/GenBank/DDBJ whole genome shotgun (WGS) entry which is preliminary data.</text>
</comment>
<gene>
    <name evidence="1" type="ORF">SAMN04489762_1075</name>
</gene>
<dbReference type="RefSeq" id="WP_318250025.1">
    <property type="nucleotide sequence ID" value="NZ_FOCD01000001.1"/>
</dbReference>
<dbReference type="Proteomes" id="UP000199735">
    <property type="component" value="Unassembled WGS sequence"/>
</dbReference>
<dbReference type="AlphaFoldDB" id="A0AAX2EDE4"/>
<sequence>MSSTEAQKEIVGQLLDTMKYVSEKSNFLSEAGITVSQYRH</sequence>